<evidence type="ECO:0000256" key="1">
    <source>
        <dbReference type="SAM" id="MobiDB-lite"/>
    </source>
</evidence>
<sequence length="40" mass="4484">MSKPLGEDVTRQLGRDSCEQPRQAPMHNNQPPDTAPVILR</sequence>
<organism evidence="2 3">
    <name type="scientific">Pseudomonas protegens (strain DSM 19095 / LMG 27888 / CFBP 6595 / CHA0)</name>
    <dbReference type="NCBI Taxonomy" id="1124983"/>
    <lineage>
        <taxon>Bacteria</taxon>
        <taxon>Pseudomonadati</taxon>
        <taxon>Pseudomonadota</taxon>
        <taxon>Gammaproteobacteria</taxon>
        <taxon>Pseudomonadales</taxon>
        <taxon>Pseudomonadaceae</taxon>
        <taxon>Pseudomonas</taxon>
    </lineage>
</organism>
<feature type="region of interest" description="Disordered" evidence="1">
    <location>
        <begin position="1"/>
        <end position="40"/>
    </location>
</feature>
<dbReference type="Proteomes" id="UP000013940">
    <property type="component" value="Chromosome"/>
</dbReference>
<evidence type="ECO:0000313" key="2">
    <source>
        <dbReference type="EMBL" id="AGL87676.1"/>
    </source>
</evidence>
<protein>
    <submittedName>
        <fullName evidence="2">Uncharacterized protein</fullName>
    </submittedName>
</protein>
<dbReference type="GeneID" id="60511075"/>
<evidence type="ECO:0000313" key="3">
    <source>
        <dbReference type="Proteomes" id="UP000013940"/>
    </source>
</evidence>
<gene>
    <name evidence="2" type="ORF">PFLCHA0_c59480</name>
</gene>
<dbReference type="RefSeq" id="WP_015637444.1">
    <property type="nucleotide sequence ID" value="NC_021237.1"/>
</dbReference>
<dbReference type="KEGG" id="pprc:PFLCHA0_c59480"/>
<proteinExistence type="predicted"/>
<feature type="compositionally biased region" description="Basic and acidic residues" evidence="1">
    <location>
        <begin position="1"/>
        <end position="19"/>
    </location>
</feature>
<name>A0A2C9EVG4_PSEPH</name>
<reference evidence="3" key="1">
    <citation type="journal article" date="2014" name="Genome Announc.">
        <title>Full-genome sequence of the plant growth-promoting bacterium Pseudomonas protegens CHA0.</title>
        <authorList>
            <person name="Jousset A."/>
            <person name="Schuldes J."/>
            <person name="Keel C."/>
            <person name="Maurhofer M."/>
            <person name="Daniel R."/>
            <person name="Scheu S."/>
            <person name="Thuermer A."/>
        </authorList>
    </citation>
    <scope>NUCLEOTIDE SEQUENCE [LARGE SCALE GENOMIC DNA]</scope>
    <source>
        <strain evidence="3">DSM 19095 / LMG 27888 / CFBP 6595 / CHA0</strain>
    </source>
</reference>
<dbReference type="AlphaFoldDB" id="A0A2C9EVG4"/>
<accession>A0A2C9EVG4</accession>
<dbReference type="HOGENOM" id="CLU_3295210_0_0_6"/>
<dbReference type="EMBL" id="CP003190">
    <property type="protein sequence ID" value="AGL87676.1"/>
    <property type="molecule type" value="Genomic_DNA"/>
</dbReference>